<evidence type="ECO:0000313" key="4">
    <source>
        <dbReference type="EMBL" id="MEW9265732.1"/>
    </source>
</evidence>
<dbReference type="Proteomes" id="UP001555826">
    <property type="component" value="Unassembled WGS sequence"/>
</dbReference>
<dbReference type="SUPFAM" id="SSF52821">
    <property type="entry name" value="Rhodanese/Cell cycle control phosphatase"/>
    <property type="match status" value="2"/>
</dbReference>
<dbReference type="EMBL" id="JBFNQN010000008">
    <property type="protein sequence ID" value="MEW9265732.1"/>
    <property type="molecule type" value="Genomic_DNA"/>
</dbReference>
<dbReference type="PANTHER" id="PTHR11364">
    <property type="entry name" value="THIOSULFATE SULFERTANSFERASE"/>
    <property type="match status" value="1"/>
</dbReference>
<dbReference type="PANTHER" id="PTHR11364:SF27">
    <property type="entry name" value="SULFURTRANSFERASE"/>
    <property type="match status" value="1"/>
</dbReference>
<dbReference type="InterPro" id="IPR001763">
    <property type="entry name" value="Rhodanese-like_dom"/>
</dbReference>
<dbReference type="PROSITE" id="PS50206">
    <property type="entry name" value="RHODANESE_3"/>
    <property type="match status" value="2"/>
</dbReference>
<gene>
    <name evidence="4" type="ORF">AB1207_13325</name>
</gene>
<dbReference type="Gene3D" id="3.40.250.10">
    <property type="entry name" value="Rhodanese-like domain"/>
    <property type="match status" value="2"/>
</dbReference>
<keyword evidence="2" id="KW-0677">Repeat</keyword>
<protein>
    <submittedName>
        <fullName evidence="4">Sulfurtransferase</fullName>
        <ecNumber evidence="4">2.8.1.-</ecNumber>
    </submittedName>
</protein>
<evidence type="ECO:0000256" key="1">
    <source>
        <dbReference type="ARBA" id="ARBA00022679"/>
    </source>
</evidence>
<name>A0ABV3P7X6_9ACTN</name>
<feature type="domain" description="Rhodanese" evidence="3">
    <location>
        <begin position="163"/>
        <end position="274"/>
    </location>
</feature>
<dbReference type="InterPro" id="IPR001307">
    <property type="entry name" value="Thiosulphate_STrfase_CS"/>
</dbReference>
<comment type="caution">
    <text evidence="4">The sequence shown here is derived from an EMBL/GenBank/DDBJ whole genome shotgun (WGS) entry which is preliminary data.</text>
</comment>
<evidence type="ECO:0000256" key="2">
    <source>
        <dbReference type="ARBA" id="ARBA00022737"/>
    </source>
</evidence>
<dbReference type="RefSeq" id="WP_367638859.1">
    <property type="nucleotide sequence ID" value="NZ_JBFNQN010000008.1"/>
</dbReference>
<feature type="domain" description="Rhodanese" evidence="3">
    <location>
        <begin position="17"/>
        <end position="135"/>
    </location>
</feature>
<keyword evidence="1 4" id="KW-0808">Transferase</keyword>
<dbReference type="PROSITE" id="PS00380">
    <property type="entry name" value="RHODANESE_1"/>
    <property type="match status" value="1"/>
</dbReference>
<keyword evidence="5" id="KW-1185">Reference proteome</keyword>
<sequence>MTGPLIDVHALQHELAGEDPPVLLDVRWALGGPDGASEYAAGHLPGAVYVDLDTQLSRPRRAGEGRHPLPDPVALQEVLRDAGVRTGSRVVVYDAAASTSAARGWWVLRWAGLQDVRVLDGGLAAWTAAGFEVATAVPLPEPGDVEVVPGALAVLDAGQVGDLARTGLVLDARAAERYRGDVEPVDPVAGHVPGAVNSPTTANVSTDGTFLSPADLRSRFAAAGVGSGAPVGVYCGSGVTAAHTLLALEAAGFSGTLYPGSWSEWVADPARPVATGADPG</sequence>
<dbReference type="CDD" id="cd01448">
    <property type="entry name" value="TST_Repeat_1"/>
    <property type="match status" value="1"/>
</dbReference>
<proteinExistence type="predicted"/>
<dbReference type="GO" id="GO:0016740">
    <property type="term" value="F:transferase activity"/>
    <property type="evidence" value="ECO:0007669"/>
    <property type="project" value="UniProtKB-KW"/>
</dbReference>
<accession>A0ABV3P7X6</accession>
<organism evidence="4 5">
    <name type="scientific">Kineococcus endophyticus</name>
    <dbReference type="NCBI Taxonomy" id="1181883"/>
    <lineage>
        <taxon>Bacteria</taxon>
        <taxon>Bacillati</taxon>
        <taxon>Actinomycetota</taxon>
        <taxon>Actinomycetes</taxon>
        <taxon>Kineosporiales</taxon>
        <taxon>Kineosporiaceae</taxon>
        <taxon>Kineococcus</taxon>
    </lineage>
</organism>
<dbReference type="CDD" id="cd01449">
    <property type="entry name" value="TST_Repeat_2"/>
    <property type="match status" value="1"/>
</dbReference>
<evidence type="ECO:0000259" key="3">
    <source>
        <dbReference type="PROSITE" id="PS50206"/>
    </source>
</evidence>
<reference evidence="4 5" key="1">
    <citation type="submission" date="2024-07" db="EMBL/GenBank/DDBJ databases">
        <authorList>
            <person name="Thanompreechachai J."/>
            <person name="Duangmal K."/>
        </authorList>
    </citation>
    <scope>NUCLEOTIDE SEQUENCE [LARGE SCALE GENOMIC DNA]</scope>
    <source>
        <strain evidence="4 5">KCTC 19886</strain>
    </source>
</reference>
<dbReference type="InterPro" id="IPR045078">
    <property type="entry name" value="TST/MPST-like"/>
</dbReference>
<dbReference type="EC" id="2.8.1.-" evidence="4"/>
<dbReference type="SMART" id="SM00450">
    <property type="entry name" value="RHOD"/>
    <property type="match status" value="2"/>
</dbReference>
<dbReference type="InterPro" id="IPR036873">
    <property type="entry name" value="Rhodanese-like_dom_sf"/>
</dbReference>
<dbReference type="Pfam" id="PF00581">
    <property type="entry name" value="Rhodanese"/>
    <property type="match status" value="2"/>
</dbReference>
<evidence type="ECO:0000313" key="5">
    <source>
        <dbReference type="Proteomes" id="UP001555826"/>
    </source>
</evidence>